<name>A0A4Q1KUR9_9CELL</name>
<comment type="caution">
    <text evidence="2">The sequence shown here is derived from an EMBL/GenBank/DDBJ whole genome shotgun (WGS) entry which is preliminary data.</text>
</comment>
<evidence type="ECO:0000313" key="1">
    <source>
        <dbReference type="EMBL" id="RXR25396.1"/>
    </source>
</evidence>
<proteinExistence type="predicted"/>
<dbReference type="AlphaFoldDB" id="A0A4Q1KUR9"/>
<dbReference type="Proteomes" id="UP000289805">
    <property type="component" value="Unassembled WGS sequence"/>
</dbReference>
<dbReference type="EMBL" id="SDJR01000006">
    <property type="protein sequence ID" value="RXR25396.1"/>
    <property type="molecule type" value="Genomic_DNA"/>
</dbReference>
<dbReference type="STRING" id="1713.GCA_000718325_00767"/>
<evidence type="ECO:0000313" key="2">
    <source>
        <dbReference type="EMBL" id="RXR33963.1"/>
    </source>
</evidence>
<keyword evidence="4" id="KW-1185">Reference proteome</keyword>
<sequence>MPDLKLDLDAMADAATGLRALRTEFLAAEEFNRGLADAAGHRRLGSTIDDFASAWNIRRERLSEEIQAVADATQAVCDTFRELDEATAAQLRNVEL</sequence>
<gene>
    <name evidence="1" type="ORF">EQW73_11175</name>
    <name evidence="2" type="ORF">EQW78_10140</name>
</gene>
<dbReference type="Proteomes" id="UP000290517">
    <property type="component" value="Unassembled WGS sequence"/>
</dbReference>
<evidence type="ECO:0000313" key="4">
    <source>
        <dbReference type="Proteomes" id="UP000290517"/>
    </source>
</evidence>
<protein>
    <recommendedName>
        <fullName evidence="5">WXG100 family type VII secretion target</fullName>
    </recommendedName>
</protein>
<dbReference type="EMBL" id="SDJQ01000012">
    <property type="protein sequence ID" value="RXR33963.1"/>
    <property type="molecule type" value="Genomic_DNA"/>
</dbReference>
<reference evidence="3 4" key="1">
    <citation type="submission" date="2019-01" db="EMBL/GenBank/DDBJ databases">
        <title>Oerskovia turbata Genome sequencing and assembly.</title>
        <authorList>
            <person name="Dou T."/>
        </authorList>
    </citation>
    <scope>NUCLEOTIDE SEQUENCE [LARGE SCALE GENOMIC DNA]</scope>
    <source>
        <strain evidence="2 3">JCM12123</strain>
        <strain evidence="1 4">JCM3160</strain>
    </source>
</reference>
<evidence type="ECO:0000313" key="3">
    <source>
        <dbReference type="Proteomes" id="UP000289805"/>
    </source>
</evidence>
<dbReference type="RefSeq" id="WP_030150322.1">
    <property type="nucleotide sequence ID" value="NZ_JOFV01000003.1"/>
</dbReference>
<evidence type="ECO:0008006" key="5">
    <source>
        <dbReference type="Google" id="ProtNLM"/>
    </source>
</evidence>
<accession>A0A4Q1KUR9</accession>
<organism evidence="2 3">
    <name type="scientific">Oerskovia turbata</name>
    <dbReference type="NCBI Taxonomy" id="1713"/>
    <lineage>
        <taxon>Bacteria</taxon>
        <taxon>Bacillati</taxon>
        <taxon>Actinomycetota</taxon>
        <taxon>Actinomycetes</taxon>
        <taxon>Micrococcales</taxon>
        <taxon>Cellulomonadaceae</taxon>
        <taxon>Oerskovia</taxon>
    </lineage>
</organism>
<dbReference type="OrthoDB" id="5195569at2"/>